<organism evidence="2 3">
    <name type="scientific">Pleuronectes platessa</name>
    <name type="common">European plaice</name>
    <dbReference type="NCBI Taxonomy" id="8262"/>
    <lineage>
        <taxon>Eukaryota</taxon>
        <taxon>Metazoa</taxon>
        <taxon>Chordata</taxon>
        <taxon>Craniata</taxon>
        <taxon>Vertebrata</taxon>
        <taxon>Euteleostomi</taxon>
        <taxon>Actinopterygii</taxon>
        <taxon>Neopterygii</taxon>
        <taxon>Teleostei</taxon>
        <taxon>Neoteleostei</taxon>
        <taxon>Acanthomorphata</taxon>
        <taxon>Carangaria</taxon>
        <taxon>Pleuronectiformes</taxon>
        <taxon>Pleuronectoidei</taxon>
        <taxon>Pleuronectidae</taxon>
        <taxon>Pleuronectes</taxon>
    </lineage>
</organism>
<accession>A0A9N7Z9R5</accession>
<comment type="caution">
    <text evidence="2">The sequence shown here is derived from an EMBL/GenBank/DDBJ whole genome shotgun (WGS) entry which is preliminary data.</text>
</comment>
<feature type="region of interest" description="Disordered" evidence="1">
    <location>
        <begin position="181"/>
        <end position="214"/>
    </location>
</feature>
<evidence type="ECO:0000313" key="2">
    <source>
        <dbReference type="EMBL" id="CAB1455042.1"/>
    </source>
</evidence>
<reference evidence="2" key="1">
    <citation type="submission" date="2020-03" db="EMBL/GenBank/DDBJ databases">
        <authorList>
            <person name="Weist P."/>
        </authorList>
    </citation>
    <scope>NUCLEOTIDE SEQUENCE</scope>
</reference>
<dbReference type="EMBL" id="CADEAL010004236">
    <property type="protein sequence ID" value="CAB1455042.1"/>
    <property type="molecule type" value="Genomic_DNA"/>
</dbReference>
<gene>
    <name evidence="2" type="ORF">PLEPLA_LOCUS42812</name>
</gene>
<keyword evidence="3" id="KW-1185">Reference proteome</keyword>
<evidence type="ECO:0000256" key="1">
    <source>
        <dbReference type="SAM" id="MobiDB-lite"/>
    </source>
</evidence>
<protein>
    <submittedName>
        <fullName evidence="2">Uncharacterized protein</fullName>
    </submittedName>
</protein>
<dbReference type="AlphaFoldDB" id="A0A9N7Z9R5"/>
<name>A0A9N7Z9R5_PLEPL</name>
<feature type="region of interest" description="Disordered" evidence="1">
    <location>
        <begin position="1"/>
        <end position="27"/>
    </location>
</feature>
<evidence type="ECO:0000313" key="3">
    <source>
        <dbReference type="Proteomes" id="UP001153269"/>
    </source>
</evidence>
<dbReference type="Proteomes" id="UP001153269">
    <property type="component" value="Unassembled WGS sequence"/>
</dbReference>
<proteinExistence type="predicted"/>
<sequence length="214" mass="23914">MRGPIKGRETRDAGAERKPEKRKRQDGARSTRGKCCALYGDHDIYCSRCLLSSAVLLKQRAPFGEHCCRTTVTDTFIGLVSNAKPRVLEPRQGIHASHSDKRLLCLGRRQSDVASPQLWRLRSSGSTTPSEKVLKSHYYTTVKNCNQRALTRLNNPAEWGVIPTTGAVEGPIRYGLNKAAVGRTRRRRRRPQFIVDPSSQEEPSVGDRLSSDDS</sequence>